<name>A0AA36AJ42_OCTVU</name>
<dbReference type="AlphaFoldDB" id="A0AA36AJ42"/>
<organism evidence="2 3">
    <name type="scientific">Octopus vulgaris</name>
    <name type="common">Common octopus</name>
    <dbReference type="NCBI Taxonomy" id="6645"/>
    <lineage>
        <taxon>Eukaryota</taxon>
        <taxon>Metazoa</taxon>
        <taxon>Spiralia</taxon>
        <taxon>Lophotrochozoa</taxon>
        <taxon>Mollusca</taxon>
        <taxon>Cephalopoda</taxon>
        <taxon>Coleoidea</taxon>
        <taxon>Octopodiformes</taxon>
        <taxon>Octopoda</taxon>
        <taxon>Incirrata</taxon>
        <taxon>Octopodidae</taxon>
        <taxon>Octopus</taxon>
    </lineage>
</organism>
<keyword evidence="1" id="KW-1133">Transmembrane helix</keyword>
<feature type="transmembrane region" description="Helical" evidence="1">
    <location>
        <begin position="79"/>
        <end position="97"/>
    </location>
</feature>
<evidence type="ECO:0000313" key="2">
    <source>
        <dbReference type="EMBL" id="CAI9715947.1"/>
    </source>
</evidence>
<dbReference type="EMBL" id="OX597814">
    <property type="protein sequence ID" value="CAI9715947.1"/>
    <property type="molecule type" value="Genomic_DNA"/>
</dbReference>
<keyword evidence="3" id="KW-1185">Reference proteome</keyword>
<proteinExistence type="predicted"/>
<protein>
    <submittedName>
        <fullName evidence="2">Uncharacterized protein</fullName>
    </submittedName>
</protein>
<evidence type="ECO:0000313" key="3">
    <source>
        <dbReference type="Proteomes" id="UP001162480"/>
    </source>
</evidence>
<evidence type="ECO:0000256" key="1">
    <source>
        <dbReference type="SAM" id="Phobius"/>
    </source>
</evidence>
<gene>
    <name evidence="2" type="ORF">OCTVUL_1B016691</name>
</gene>
<keyword evidence="1" id="KW-0812">Transmembrane</keyword>
<reference evidence="2" key="1">
    <citation type="submission" date="2023-08" db="EMBL/GenBank/DDBJ databases">
        <authorList>
            <person name="Alioto T."/>
            <person name="Alioto T."/>
            <person name="Gomez Garrido J."/>
        </authorList>
    </citation>
    <scope>NUCLEOTIDE SEQUENCE</scope>
</reference>
<sequence length="117" mass="13499">MTTGSKMLYKVIIQYLNCFSSVIMFVSSAPHCEVPTNLEARHRIHYGLRNKFISTDKLALQATIQLPLLELDKTCPTSIAKYFGNILTMLYIVYMLINELFHDILLHNDFNVKCNKL</sequence>
<keyword evidence="1" id="KW-0472">Membrane</keyword>
<accession>A0AA36AJ42</accession>
<dbReference type="Proteomes" id="UP001162480">
    <property type="component" value="Chromosome 1"/>
</dbReference>